<proteinExistence type="predicted"/>
<dbReference type="InterPro" id="IPR004697">
    <property type="entry name" value="AbgT"/>
</dbReference>
<evidence type="ECO:0000313" key="3">
    <source>
        <dbReference type="EMBL" id="SFI09079.1"/>
    </source>
</evidence>
<feature type="transmembrane region" description="Helical" evidence="1">
    <location>
        <begin position="470"/>
        <end position="495"/>
    </location>
</feature>
<feature type="transmembrane region" description="Helical" evidence="1">
    <location>
        <begin position="151"/>
        <end position="170"/>
    </location>
</feature>
<gene>
    <name evidence="3" type="ORF">SAMN04488507_10488</name>
    <name evidence="2" type="ORF">TFLO_1754</name>
</gene>
<protein>
    <submittedName>
        <fullName evidence="2 3">Aminobenzoyl-glutamate transport protein</fullName>
    </submittedName>
</protein>
<evidence type="ECO:0000256" key="1">
    <source>
        <dbReference type="SAM" id="Phobius"/>
    </source>
</evidence>
<keyword evidence="1" id="KW-0812">Transmembrane</keyword>
<dbReference type="PANTHER" id="PTHR30282">
    <property type="entry name" value="P-AMINOBENZOYL GLUTAMATE TRANSPORTER"/>
    <property type="match status" value="1"/>
</dbReference>
<reference evidence="3 5" key="2">
    <citation type="submission" date="2016-10" db="EMBL/GenBank/DDBJ databases">
        <authorList>
            <person name="Varghese N."/>
            <person name="Submissions S."/>
        </authorList>
    </citation>
    <scope>NUCLEOTIDE SEQUENCE [LARGE SCALE GENOMIC DNA]</scope>
    <source>
        <strain evidence="3 5">DSM 2094</strain>
    </source>
</reference>
<dbReference type="Pfam" id="PF03806">
    <property type="entry name" value="ABG_transport"/>
    <property type="match status" value="1"/>
</dbReference>
<feature type="transmembrane region" description="Helical" evidence="1">
    <location>
        <begin position="28"/>
        <end position="50"/>
    </location>
</feature>
<dbReference type="EMBL" id="FJMZ01000019">
    <property type="protein sequence ID" value="SBO15733.1"/>
    <property type="molecule type" value="Genomic_DNA"/>
</dbReference>
<name>A0AB38BKL2_9LACT</name>
<comment type="caution">
    <text evidence="3">The sequence shown here is derived from an EMBL/GenBank/DDBJ whole genome shotgun (WGS) entry which is preliminary data.</text>
</comment>
<keyword evidence="1" id="KW-0472">Membrane</keyword>
<feature type="transmembrane region" description="Helical" evidence="1">
    <location>
        <begin position="212"/>
        <end position="230"/>
    </location>
</feature>
<feature type="transmembrane region" description="Helical" evidence="1">
    <location>
        <begin position="409"/>
        <end position="428"/>
    </location>
</feature>
<reference evidence="2 4" key="1">
    <citation type="submission" date="2016-02" db="EMBL/GenBank/DDBJ databases">
        <authorList>
            <person name="Strepis N."/>
        </authorList>
    </citation>
    <scope>NUCLEOTIDE SEQUENCE [LARGE SCALE GENOMIC DNA]</scope>
    <source>
        <strain evidence="2">Trichococcus flocculiformis</strain>
    </source>
</reference>
<organism evidence="3 5">
    <name type="scientific">Trichococcus flocculiformis</name>
    <dbReference type="NCBI Taxonomy" id="82803"/>
    <lineage>
        <taxon>Bacteria</taxon>
        <taxon>Bacillati</taxon>
        <taxon>Bacillota</taxon>
        <taxon>Bacilli</taxon>
        <taxon>Lactobacillales</taxon>
        <taxon>Carnobacteriaceae</taxon>
        <taxon>Trichococcus</taxon>
    </lineage>
</organism>
<dbReference type="Proteomes" id="UP000195947">
    <property type="component" value="Unassembled WGS sequence"/>
</dbReference>
<keyword evidence="1" id="KW-1133">Transmembrane helix</keyword>
<dbReference type="AlphaFoldDB" id="A0AB38BKL2"/>
<feature type="transmembrane region" description="Helical" evidence="1">
    <location>
        <begin position="85"/>
        <end position="102"/>
    </location>
</feature>
<dbReference type="EMBL" id="FOQC01000048">
    <property type="protein sequence ID" value="SFI09079.1"/>
    <property type="molecule type" value="Genomic_DNA"/>
</dbReference>
<dbReference type="GO" id="GO:0015558">
    <property type="term" value="F:secondary active p-aminobenzoyl-glutamate transmembrane transporter activity"/>
    <property type="evidence" value="ECO:0007669"/>
    <property type="project" value="InterPro"/>
</dbReference>
<feature type="transmembrane region" description="Helical" evidence="1">
    <location>
        <begin position="344"/>
        <end position="364"/>
    </location>
</feature>
<feature type="transmembrane region" description="Helical" evidence="1">
    <location>
        <begin position="440"/>
        <end position="458"/>
    </location>
</feature>
<accession>A0AB38BKL2</accession>
<feature type="transmembrane region" description="Helical" evidence="1">
    <location>
        <begin position="123"/>
        <end position="145"/>
    </location>
</feature>
<feature type="transmembrane region" description="Helical" evidence="1">
    <location>
        <begin position="302"/>
        <end position="323"/>
    </location>
</feature>
<sequence>MSEEKKVRWVSRFLGWIERSGNKMPDPVIIFVILSGVILVASWLFSAMGVEVMSPATQEMIRVENLLTPGSLVRILVEAVNNFKAFPALGLVLVVMLGIGLAEQSGYFEVLLTSLVEKAPKQLVIWMIIFVGILGNIAGDAAPIVMPPLAALIFLKMGLHPIAGAIVGYVSPLGAFAANLIPGMSDALVFAFTEPAAALIDPNLQLNVLMNYYFIAFSTPVLLVVIYWIMKKFTFPQLGEYIPEEGVVQTSKKEISAGERTALKWANAGFYAVILLLVVLSVPENALLRNAETGSLVNASPLMNGIGIIMTLIFFVPGLLYGWKSGSIKNSHDFSKMLTKSMSSMGNFIVIVFFAAQMMAFFAWSNLGTVIAVKGAELLQNTNGIVLIVGFILLTSFINLFIGSASSKWALLAPIFVPMFMLLDFHPAFTQMAYRIGDSITNSLTPMIAYMPLLLATIQRYDKKAGIGTLMANTLPYSIGIGIVWTIILIGWYLLGLPLGPDSPVFLQG</sequence>
<dbReference type="PANTHER" id="PTHR30282:SF0">
    <property type="entry name" value="P-AMINOBENZOYL-GLUTAMATE TRANSPORT PROTEIN"/>
    <property type="match status" value="1"/>
</dbReference>
<evidence type="ECO:0000313" key="5">
    <source>
        <dbReference type="Proteomes" id="UP000199686"/>
    </source>
</evidence>
<dbReference type="GO" id="GO:1902604">
    <property type="term" value="P:p-aminobenzoyl-glutamate transmembrane transport"/>
    <property type="evidence" value="ECO:0007669"/>
    <property type="project" value="InterPro"/>
</dbReference>
<evidence type="ECO:0000313" key="2">
    <source>
        <dbReference type="EMBL" id="SBO15733.1"/>
    </source>
</evidence>
<feature type="transmembrane region" description="Helical" evidence="1">
    <location>
        <begin position="262"/>
        <end position="282"/>
    </location>
</feature>
<evidence type="ECO:0000313" key="4">
    <source>
        <dbReference type="Proteomes" id="UP000195947"/>
    </source>
</evidence>
<feature type="transmembrane region" description="Helical" evidence="1">
    <location>
        <begin position="177"/>
        <end position="200"/>
    </location>
</feature>
<dbReference type="RefSeq" id="WP_218142819.1">
    <property type="nucleotide sequence ID" value="NZ_FJMZ01000019.1"/>
</dbReference>
<feature type="transmembrane region" description="Helical" evidence="1">
    <location>
        <begin position="384"/>
        <end position="402"/>
    </location>
</feature>
<dbReference type="Proteomes" id="UP000199686">
    <property type="component" value="Unassembled WGS sequence"/>
</dbReference>
<keyword evidence="4" id="KW-1185">Reference proteome</keyword>